<dbReference type="PROSITE" id="PS50404">
    <property type="entry name" value="GST_NTER"/>
    <property type="match status" value="1"/>
</dbReference>
<dbReference type="Proteomes" id="UP000000788">
    <property type="component" value="Chromosome"/>
</dbReference>
<dbReference type="CDD" id="cd00299">
    <property type="entry name" value="GST_C_family"/>
    <property type="match status" value="1"/>
</dbReference>
<dbReference type="GO" id="GO:0004364">
    <property type="term" value="F:glutathione transferase activity"/>
    <property type="evidence" value="ECO:0007669"/>
    <property type="project" value="UniProtKB-EC"/>
</dbReference>
<dbReference type="EMBL" id="CP000878">
    <property type="protein sequence ID" value="ABX08056.1"/>
    <property type="molecule type" value="Genomic_DNA"/>
</dbReference>
<dbReference type="Pfam" id="PF00043">
    <property type="entry name" value="GST_C"/>
    <property type="match status" value="1"/>
</dbReference>
<dbReference type="PROSITE" id="PS50405">
    <property type="entry name" value="GST_CTER"/>
    <property type="match status" value="1"/>
</dbReference>
<evidence type="ECO:0000313" key="4">
    <source>
        <dbReference type="Proteomes" id="UP000000788"/>
    </source>
</evidence>
<evidence type="ECO:0000259" key="2">
    <source>
        <dbReference type="PROSITE" id="PS50405"/>
    </source>
</evidence>
<dbReference type="SUPFAM" id="SSF52833">
    <property type="entry name" value="Thioredoxin-like"/>
    <property type="match status" value="1"/>
</dbReference>
<dbReference type="InterPro" id="IPR036282">
    <property type="entry name" value="Glutathione-S-Trfase_C_sf"/>
</dbReference>
<dbReference type="Gene3D" id="3.40.30.10">
    <property type="entry name" value="Glutaredoxin"/>
    <property type="match status" value="1"/>
</dbReference>
<evidence type="ECO:0000259" key="1">
    <source>
        <dbReference type="PROSITE" id="PS50404"/>
    </source>
</evidence>
<dbReference type="PANTHER" id="PTHR42673">
    <property type="entry name" value="MALEYLACETOACETATE ISOMERASE"/>
    <property type="match status" value="1"/>
</dbReference>
<dbReference type="InterPro" id="IPR036249">
    <property type="entry name" value="Thioredoxin-like_sf"/>
</dbReference>
<dbReference type="KEGG" id="pmj:P9211_01251"/>
<dbReference type="InterPro" id="IPR010987">
    <property type="entry name" value="Glutathione-S-Trfase_C-like"/>
</dbReference>
<dbReference type="AlphaFoldDB" id="A9BCW8"/>
<dbReference type="PANTHER" id="PTHR42673:SF4">
    <property type="entry name" value="MALEYLACETOACETATE ISOMERASE"/>
    <property type="match status" value="1"/>
</dbReference>
<dbReference type="HOGENOM" id="CLU_011226_0_3_3"/>
<sequence>MLELYQFRHSSFCLKVRMALQAKAISYRVIEVMPGIGQMNVFRLSGQRQVPVIVDNGNIIADSSEIIKYLEGIEAEPKLFPNDPKEAAQAHIIEDWADTTLAKAARRALLQAAAIDEDLRVALLPDELPASLKQIIGGIPCQFINEISDLVNNEQEASLLESLEKLSSLVNTKKWLVGNELSIADLAVAAQLSLIKFPTSSGIRLANKGCKGFSDNPILKNLFDWRDQLEIDLMEFSSAGS</sequence>
<gene>
    <name evidence="3" type="ordered locus">P9211_01251</name>
</gene>
<dbReference type="OrthoDB" id="465590at2"/>
<feature type="domain" description="GST N-terminal" evidence="1">
    <location>
        <begin position="1"/>
        <end position="78"/>
    </location>
</feature>
<dbReference type="eggNOG" id="COG0625">
    <property type="taxonomic scope" value="Bacteria"/>
</dbReference>
<dbReference type="PROSITE" id="PS51354">
    <property type="entry name" value="GLUTAREDOXIN_2"/>
    <property type="match status" value="1"/>
</dbReference>
<dbReference type="CDD" id="cd00570">
    <property type="entry name" value="GST_N_family"/>
    <property type="match status" value="1"/>
</dbReference>
<dbReference type="STRING" id="93059.P9211_01251"/>
<dbReference type="InterPro" id="IPR040079">
    <property type="entry name" value="Glutathione_S-Trfase"/>
</dbReference>
<reference evidence="3 4" key="1">
    <citation type="journal article" date="2007" name="PLoS Genet.">
        <title>Patterns and implications of gene gain and loss in the evolution of Prochlorococcus.</title>
        <authorList>
            <person name="Kettler G.C."/>
            <person name="Martiny A.C."/>
            <person name="Huang K."/>
            <person name="Zucker J."/>
            <person name="Coleman M.L."/>
            <person name="Rodrigue S."/>
            <person name="Chen F."/>
            <person name="Lapidus A."/>
            <person name="Ferriera S."/>
            <person name="Johnson J."/>
            <person name="Steglich C."/>
            <person name="Church G.M."/>
            <person name="Richardson P."/>
            <person name="Chisholm S.W."/>
        </authorList>
    </citation>
    <scope>NUCLEOTIDE SEQUENCE [LARGE SCALE GENOMIC DNA]</scope>
    <source>
        <strain evidence="4">MIT 9211</strain>
    </source>
</reference>
<dbReference type="GO" id="GO:0006749">
    <property type="term" value="P:glutathione metabolic process"/>
    <property type="evidence" value="ECO:0007669"/>
    <property type="project" value="TreeGrafter"/>
</dbReference>
<feature type="domain" description="GST C-terminal" evidence="2">
    <location>
        <begin position="83"/>
        <end position="241"/>
    </location>
</feature>
<evidence type="ECO:0000313" key="3">
    <source>
        <dbReference type="EMBL" id="ABX08056.1"/>
    </source>
</evidence>
<proteinExistence type="predicted"/>
<accession>A9BCW8</accession>
<protein>
    <submittedName>
        <fullName evidence="3">Putative glutathione S-transferase</fullName>
        <ecNumber evidence="3">2.5.1.18</ecNumber>
    </submittedName>
</protein>
<name>A9BCW8_PROM4</name>
<dbReference type="EC" id="2.5.1.18" evidence="3"/>
<dbReference type="GO" id="GO:0006559">
    <property type="term" value="P:L-phenylalanine catabolic process"/>
    <property type="evidence" value="ECO:0007669"/>
    <property type="project" value="TreeGrafter"/>
</dbReference>
<dbReference type="RefSeq" id="WP_012194681.1">
    <property type="nucleotide sequence ID" value="NC_009976.1"/>
</dbReference>
<dbReference type="Pfam" id="PF13417">
    <property type="entry name" value="GST_N_3"/>
    <property type="match status" value="1"/>
</dbReference>
<dbReference type="Gene3D" id="1.20.1050.10">
    <property type="match status" value="2"/>
</dbReference>
<dbReference type="SFLD" id="SFLDS00019">
    <property type="entry name" value="Glutathione_Transferase_(cytos"/>
    <property type="match status" value="1"/>
</dbReference>
<dbReference type="InterPro" id="IPR004045">
    <property type="entry name" value="Glutathione_S-Trfase_N"/>
</dbReference>
<keyword evidence="3" id="KW-0808">Transferase</keyword>
<organism evidence="3 4">
    <name type="scientific">Prochlorococcus marinus (strain MIT 9211)</name>
    <dbReference type="NCBI Taxonomy" id="93059"/>
    <lineage>
        <taxon>Bacteria</taxon>
        <taxon>Bacillati</taxon>
        <taxon>Cyanobacteriota</taxon>
        <taxon>Cyanophyceae</taxon>
        <taxon>Synechococcales</taxon>
        <taxon>Prochlorococcaceae</taxon>
        <taxon>Prochlorococcus</taxon>
    </lineage>
</organism>
<dbReference type="InterPro" id="IPR004046">
    <property type="entry name" value="GST_C"/>
</dbReference>
<dbReference type="SFLD" id="SFLDG00358">
    <property type="entry name" value="Main_(cytGST)"/>
    <property type="match status" value="1"/>
</dbReference>
<keyword evidence="4" id="KW-1185">Reference proteome</keyword>
<dbReference type="SUPFAM" id="SSF47616">
    <property type="entry name" value="GST C-terminal domain-like"/>
    <property type="match status" value="1"/>
</dbReference>
<dbReference type="GO" id="GO:0016034">
    <property type="term" value="F:maleylacetoacetate isomerase activity"/>
    <property type="evidence" value="ECO:0007669"/>
    <property type="project" value="TreeGrafter"/>
</dbReference>